<evidence type="ECO:0000313" key="3">
    <source>
        <dbReference type="Proteomes" id="UP000221165"/>
    </source>
</evidence>
<reference evidence="2 3" key="1">
    <citation type="journal article" date="2017" name="Int. J. Parasitol.">
        <title>The genome of the protozoan parasite Cystoisospora suis and a reverse vaccinology approach to identify vaccine candidates.</title>
        <authorList>
            <person name="Palmieri N."/>
            <person name="Shrestha A."/>
            <person name="Ruttkowski B."/>
            <person name="Beck T."/>
            <person name="Vogl C."/>
            <person name="Tomley F."/>
            <person name="Blake D.P."/>
            <person name="Joachim A."/>
        </authorList>
    </citation>
    <scope>NUCLEOTIDE SEQUENCE [LARGE SCALE GENOMIC DNA]</scope>
    <source>
        <strain evidence="2 3">Wien I</strain>
    </source>
</reference>
<feature type="compositionally biased region" description="Basic and acidic residues" evidence="1">
    <location>
        <begin position="86"/>
        <end position="114"/>
    </location>
</feature>
<dbReference type="RefSeq" id="XP_067920941.1">
    <property type="nucleotide sequence ID" value="XM_068067083.1"/>
</dbReference>
<organism evidence="2 3">
    <name type="scientific">Cystoisospora suis</name>
    <dbReference type="NCBI Taxonomy" id="483139"/>
    <lineage>
        <taxon>Eukaryota</taxon>
        <taxon>Sar</taxon>
        <taxon>Alveolata</taxon>
        <taxon>Apicomplexa</taxon>
        <taxon>Conoidasida</taxon>
        <taxon>Coccidia</taxon>
        <taxon>Eucoccidiorida</taxon>
        <taxon>Eimeriorina</taxon>
        <taxon>Sarcocystidae</taxon>
        <taxon>Cystoisospora</taxon>
    </lineage>
</organism>
<dbReference type="GeneID" id="94430294"/>
<dbReference type="AlphaFoldDB" id="A0A2C6KQ38"/>
<proteinExistence type="predicted"/>
<dbReference type="Proteomes" id="UP000221165">
    <property type="component" value="Unassembled WGS sequence"/>
</dbReference>
<accession>A0A2C6KQ38</accession>
<dbReference type="EMBL" id="MIGC01003566">
    <property type="protein sequence ID" value="PHJ19239.1"/>
    <property type="molecule type" value="Genomic_DNA"/>
</dbReference>
<gene>
    <name evidence="2" type="ORF">CSUI_006933</name>
</gene>
<name>A0A2C6KQ38_9APIC</name>
<protein>
    <submittedName>
        <fullName evidence="2">Rna-metabolising metallo-beta-lactamase domain-containing</fullName>
    </submittedName>
</protein>
<comment type="caution">
    <text evidence="2">The sequence shown here is derived from an EMBL/GenBank/DDBJ whole genome shotgun (WGS) entry which is preliminary data.</text>
</comment>
<feature type="region of interest" description="Disordered" evidence="1">
    <location>
        <begin position="86"/>
        <end position="140"/>
    </location>
</feature>
<feature type="region of interest" description="Disordered" evidence="1">
    <location>
        <begin position="1"/>
        <end position="37"/>
    </location>
</feature>
<evidence type="ECO:0000256" key="1">
    <source>
        <dbReference type="SAM" id="MobiDB-lite"/>
    </source>
</evidence>
<evidence type="ECO:0000313" key="2">
    <source>
        <dbReference type="EMBL" id="PHJ19239.1"/>
    </source>
</evidence>
<sequence>MKKETDRGVSGEEKHEERKDQKRGSEEEVANPREDEEEGGICISFLSLIAIHDGVHTLRLQWGEQDDHAESAVFVFVEFFTSLVQAKDERQEEEERKKTLKDEKDPGAKEEHRGLPFSSEGRGNYSSSQISYPPLQRATD</sequence>
<dbReference type="VEuPathDB" id="ToxoDB:CSUI_006933"/>
<keyword evidence="3" id="KW-1185">Reference proteome</keyword>
<feature type="compositionally biased region" description="Basic and acidic residues" evidence="1">
    <location>
        <begin position="1"/>
        <end position="33"/>
    </location>
</feature>